<proteinExistence type="predicted"/>
<accession>A0ABN0Z114</accession>
<gene>
    <name evidence="1" type="ORF">GCM10008983_00370</name>
</gene>
<reference evidence="1 2" key="1">
    <citation type="journal article" date="2019" name="Int. J. Syst. Evol. Microbiol.">
        <title>The Global Catalogue of Microorganisms (GCM) 10K type strain sequencing project: providing services to taxonomists for standard genome sequencing and annotation.</title>
        <authorList>
            <consortium name="The Broad Institute Genomics Platform"/>
            <consortium name="The Broad Institute Genome Sequencing Center for Infectious Disease"/>
            <person name="Wu L."/>
            <person name="Ma J."/>
        </authorList>
    </citation>
    <scope>NUCLEOTIDE SEQUENCE [LARGE SCALE GENOMIC DNA]</scope>
    <source>
        <strain evidence="1 2">JCM 12149</strain>
    </source>
</reference>
<keyword evidence="2" id="KW-1185">Reference proteome</keyword>
<evidence type="ECO:0000313" key="1">
    <source>
        <dbReference type="EMBL" id="GAA0428053.1"/>
    </source>
</evidence>
<dbReference type="EMBL" id="BAAADM010000002">
    <property type="protein sequence ID" value="GAA0428053.1"/>
    <property type="molecule type" value="Genomic_DNA"/>
</dbReference>
<comment type="caution">
    <text evidence="1">The sequence shown here is derived from an EMBL/GenBank/DDBJ whole genome shotgun (WGS) entry which is preliminary data.</text>
</comment>
<dbReference type="RefSeq" id="WP_343750377.1">
    <property type="nucleotide sequence ID" value="NZ_BAAADM010000002.1"/>
</dbReference>
<protein>
    <submittedName>
        <fullName evidence="1">Uncharacterized protein</fullName>
    </submittedName>
</protein>
<evidence type="ECO:0000313" key="2">
    <source>
        <dbReference type="Proteomes" id="UP001501459"/>
    </source>
</evidence>
<dbReference type="Proteomes" id="UP001501459">
    <property type="component" value="Unassembled WGS sequence"/>
</dbReference>
<organism evidence="1 2">
    <name type="scientific">Lentibacillus halophilus</name>
    <dbReference type="NCBI Taxonomy" id="295065"/>
    <lineage>
        <taxon>Bacteria</taxon>
        <taxon>Bacillati</taxon>
        <taxon>Bacillota</taxon>
        <taxon>Bacilli</taxon>
        <taxon>Bacillales</taxon>
        <taxon>Bacillaceae</taxon>
        <taxon>Lentibacillus</taxon>
    </lineage>
</organism>
<name>A0ABN0Z114_9BACI</name>
<sequence length="194" mass="22611">MKNKEISIIGDNQLIDNNDLGYYVYKSLRMSTKLKNGITVERLRSNIFHTELIFHPMWLAKLLVIADRKPFPSKEIPMIGFVDAVSGYRGLSSSLKTNKYSIDPANMIAPKIEEYDDVTRYIQDVQHRQINRSYVLKKPNHKIVDYFLVYLPLWKVKLSGDLLPDSRIINAITGESETYLSDQWGTDKWYLKTY</sequence>